<evidence type="ECO:0000313" key="1">
    <source>
        <dbReference type="EMBL" id="KAK7076797.1"/>
    </source>
</evidence>
<keyword evidence="2" id="KW-1185">Reference proteome</keyword>
<gene>
    <name evidence="1" type="ORF">SK128_019203</name>
</gene>
<reference evidence="1 2" key="1">
    <citation type="submission" date="2023-11" db="EMBL/GenBank/DDBJ databases">
        <title>Halocaridina rubra genome assembly.</title>
        <authorList>
            <person name="Smith C."/>
        </authorList>
    </citation>
    <scope>NUCLEOTIDE SEQUENCE [LARGE SCALE GENOMIC DNA]</scope>
    <source>
        <strain evidence="1">EP-1</strain>
        <tissue evidence="1">Whole</tissue>
    </source>
</reference>
<dbReference type="AlphaFoldDB" id="A0AAN8X309"/>
<comment type="caution">
    <text evidence="1">The sequence shown here is derived from an EMBL/GenBank/DDBJ whole genome shotgun (WGS) entry which is preliminary data.</text>
</comment>
<accession>A0AAN8X309</accession>
<protein>
    <submittedName>
        <fullName evidence="1">Uncharacterized protein</fullName>
    </submittedName>
</protein>
<dbReference type="EMBL" id="JAXCGZ010009549">
    <property type="protein sequence ID" value="KAK7076797.1"/>
    <property type="molecule type" value="Genomic_DNA"/>
</dbReference>
<dbReference type="Proteomes" id="UP001381693">
    <property type="component" value="Unassembled WGS sequence"/>
</dbReference>
<sequence>MRNASIVTARDMPASNAKHIAIPTQYTLDFAQTGLKSGQSSETNCVPSPSMMEVDGIENCENDTNAPPVEEISCKSDIKEDLQKSLEIKEESVEAKEMILMLPQ</sequence>
<name>A0AAN8X309_HALRR</name>
<proteinExistence type="predicted"/>
<organism evidence="1 2">
    <name type="scientific">Halocaridina rubra</name>
    <name type="common">Hawaiian red shrimp</name>
    <dbReference type="NCBI Taxonomy" id="373956"/>
    <lineage>
        <taxon>Eukaryota</taxon>
        <taxon>Metazoa</taxon>
        <taxon>Ecdysozoa</taxon>
        <taxon>Arthropoda</taxon>
        <taxon>Crustacea</taxon>
        <taxon>Multicrustacea</taxon>
        <taxon>Malacostraca</taxon>
        <taxon>Eumalacostraca</taxon>
        <taxon>Eucarida</taxon>
        <taxon>Decapoda</taxon>
        <taxon>Pleocyemata</taxon>
        <taxon>Caridea</taxon>
        <taxon>Atyoidea</taxon>
        <taxon>Atyidae</taxon>
        <taxon>Halocaridina</taxon>
    </lineage>
</organism>
<evidence type="ECO:0000313" key="2">
    <source>
        <dbReference type="Proteomes" id="UP001381693"/>
    </source>
</evidence>